<keyword evidence="1" id="KW-0732">Signal</keyword>
<evidence type="ECO:0000256" key="1">
    <source>
        <dbReference type="SAM" id="SignalP"/>
    </source>
</evidence>
<name>A0A4U6TMC2_SETVI</name>
<evidence type="ECO:0000313" key="3">
    <source>
        <dbReference type="Proteomes" id="UP000298652"/>
    </source>
</evidence>
<protein>
    <submittedName>
        <fullName evidence="2">Uncharacterized protein</fullName>
    </submittedName>
</protein>
<dbReference type="AlphaFoldDB" id="A0A4U6TMC2"/>
<sequence length="69" mass="7349">MKLLFNGNCSHLLLAVMTILRISTYSHSPISQNASLLQPLASLPQATWADLPPLPPGLHPAPLLLLAVA</sequence>
<dbReference type="EMBL" id="CM016559">
    <property type="protein sequence ID" value="TKW02285.1"/>
    <property type="molecule type" value="Genomic_DNA"/>
</dbReference>
<dbReference type="Gramene" id="TKW02285">
    <property type="protein sequence ID" value="TKW02285"/>
    <property type="gene ID" value="SEVIR_8G235450v2"/>
</dbReference>
<gene>
    <name evidence="2" type="ORF">SEVIR_8G235450v2</name>
</gene>
<organism evidence="2 3">
    <name type="scientific">Setaria viridis</name>
    <name type="common">Green bristlegrass</name>
    <name type="synonym">Setaria italica subsp. viridis</name>
    <dbReference type="NCBI Taxonomy" id="4556"/>
    <lineage>
        <taxon>Eukaryota</taxon>
        <taxon>Viridiplantae</taxon>
        <taxon>Streptophyta</taxon>
        <taxon>Embryophyta</taxon>
        <taxon>Tracheophyta</taxon>
        <taxon>Spermatophyta</taxon>
        <taxon>Magnoliopsida</taxon>
        <taxon>Liliopsida</taxon>
        <taxon>Poales</taxon>
        <taxon>Poaceae</taxon>
        <taxon>PACMAD clade</taxon>
        <taxon>Panicoideae</taxon>
        <taxon>Panicodae</taxon>
        <taxon>Paniceae</taxon>
        <taxon>Cenchrinae</taxon>
        <taxon>Setaria</taxon>
    </lineage>
</organism>
<feature type="chain" id="PRO_5020748536" evidence="1">
    <location>
        <begin position="27"/>
        <end position="69"/>
    </location>
</feature>
<proteinExistence type="predicted"/>
<evidence type="ECO:0000313" key="2">
    <source>
        <dbReference type="EMBL" id="TKW02285.1"/>
    </source>
</evidence>
<dbReference type="Proteomes" id="UP000298652">
    <property type="component" value="Chromosome 8"/>
</dbReference>
<feature type="signal peptide" evidence="1">
    <location>
        <begin position="1"/>
        <end position="26"/>
    </location>
</feature>
<accession>A0A4U6TMC2</accession>
<reference evidence="2" key="1">
    <citation type="submission" date="2019-03" db="EMBL/GenBank/DDBJ databases">
        <title>WGS assembly of Setaria viridis.</title>
        <authorList>
            <person name="Huang P."/>
            <person name="Jenkins J."/>
            <person name="Grimwood J."/>
            <person name="Barry K."/>
            <person name="Healey A."/>
            <person name="Mamidi S."/>
            <person name="Sreedasyam A."/>
            <person name="Shu S."/>
            <person name="Feldman M."/>
            <person name="Wu J."/>
            <person name="Yu Y."/>
            <person name="Chen C."/>
            <person name="Johnson J."/>
            <person name="Rokhsar D."/>
            <person name="Baxter I."/>
            <person name="Schmutz J."/>
            <person name="Brutnell T."/>
            <person name="Kellogg E."/>
        </authorList>
    </citation>
    <scope>NUCLEOTIDE SEQUENCE [LARGE SCALE GENOMIC DNA]</scope>
</reference>
<keyword evidence="3" id="KW-1185">Reference proteome</keyword>